<dbReference type="Proteomes" id="UP000257109">
    <property type="component" value="Unassembled WGS sequence"/>
</dbReference>
<keyword evidence="2" id="KW-1185">Reference proteome</keyword>
<evidence type="ECO:0000313" key="2">
    <source>
        <dbReference type="Proteomes" id="UP000257109"/>
    </source>
</evidence>
<dbReference type="GO" id="GO:0003676">
    <property type="term" value="F:nucleic acid binding"/>
    <property type="evidence" value="ECO:0007669"/>
    <property type="project" value="InterPro"/>
</dbReference>
<dbReference type="AlphaFoldDB" id="A0A371EHD6"/>
<dbReference type="EMBL" id="QJKJ01013893">
    <property type="protein sequence ID" value="RDX65460.1"/>
    <property type="molecule type" value="Genomic_DNA"/>
</dbReference>
<dbReference type="OrthoDB" id="1903608at2759"/>
<feature type="non-terminal residue" evidence="1">
    <location>
        <position position="1"/>
    </location>
</feature>
<organism evidence="1 2">
    <name type="scientific">Mucuna pruriens</name>
    <name type="common">Velvet bean</name>
    <name type="synonym">Dolichos pruriens</name>
    <dbReference type="NCBI Taxonomy" id="157652"/>
    <lineage>
        <taxon>Eukaryota</taxon>
        <taxon>Viridiplantae</taxon>
        <taxon>Streptophyta</taxon>
        <taxon>Embryophyta</taxon>
        <taxon>Tracheophyta</taxon>
        <taxon>Spermatophyta</taxon>
        <taxon>Magnoliopsida</taxon>
        <taxon>eudicotyledons</taxon>
        <taxon>Gunneridae</taxon>
        <taxon>Pentapetalae</taxon>
        <taxon>rosids</taxon>
        <taxon>fabids</taxon>
        <taxon>Fabales</taxon>
        <taxon>Fabaceae</taxon>
        <taxon>Papilionoideae</taxon>
        <taxon>50 kb inversion clade</taxon>
        <taxon>NPAAA clade</taxon>
        <taxon>indigoferoid/millettioid clade</taxon>
        <taxon>Phaseoleae</taxon>
        <taxon>Mucuna</taxon>
    </lineage>
</organism>
<gene>
    <name evidence="1" type="ORF">CR513_55884</name>
</gene>
<protein>
    <submittedName>
        <fullName evidence="1">Uncharacterized protein</fullName>
    </submittedName>
</protein>
<comment type="caution">
    <text evidence="1">The sequence shown here is derived from an EMBL/GenBank/DDBJ whole genome shotgun (WGS) entry which is preliminary data.</text>
</comment>
<sequence>MTNPSRKDWSRLLKDALRAHRTVYLTLFGMSPYQIVFGKTYHLSVELEHKAYWAVKQSNLDYNQAGESMGTKSSHSMKVQHQLQFVPIKISEAEFIPVLCRLGRIRTSSKGSKRKEKKQVLANKKLSSLLLQDTAETDSISASLTAQQLTVGAAQ</sequence>
<reference evidence="1" key="1">
    <citation type="submission" date="2018-05" db="EMBL/GenBank/DDBJ databases">
        <title>Draft genome of Mucuna pruriens seed.</title>
        <authorList>
            <person name="Nnadi N.E."/>
            <person name="Vos R."/>
            <person name="Hasami M.H."/>
            <person name="Devisetty U.K."/>
            <person name="Aguiy J.C."/>
        </authorList>
    </citation>
    <scope>NUCLEOTIDE SEQUENCE [LARGE SCALE GENOMIC DNA]</scope>
    <source>
        <strain evidence="1">JCA_2017</strain>
    </source>
</reference>
<accession>A0A371EHD6</accession>
<proteinExistence type="predicted"/>
<name>A0A371EHD6_MUCPR</name>
<dbReference type="Gene3D" id="3.30.420.10">
    <property type="entry name" value="Ribonuclease H-like superfamily/Ribonuclease H"/>
    <property type="match status" value="1"/>
</dbReference>
<dbReference type="InterPro" id="IPR036397">
    <property type="entry name" value="RNaseH_sf"/>
</dbReference>
<evidence type="ECO:0000313" key="1">
    <source>
        <dbReference type="EMBL" id="RDX65460.1"/>
    </source>
</evidence>